<dbReference type="GeneID" id="71980503"/>
<gene>
    <name evidence="1" type="ORF">CLAFUR5_00625</name>
</gene>
<dbReference type="EMBL" id="CP090163">
    <property type="protein sequence ID" value="UJO11958.1"/>
    <property type="molecule type" value="Genomic_DNA"/>
</dbReference>
<dbReference type="AlphaFoldDB" id="A0A9Q8L6X0"/>
<proteinExistence type="predicted"/>
<protein>
    <submittedName>
        <fullName evidence="1">Uncharacterized protein</fullName>
    </submittedName>
</protein>
<dbReference type="Proteomes" id="UP000756132">
    <property type="component" value="Chromosome 1"/>
</dbReference>
<reference evidence="1" key="1">
    <citation type="submission" date="2021-12" db="EMBL/GenBank/DDBJ databases">
        <authorList>
            <person name="Zaccaron A."/>
            <person name="Stergiopoulos I."/>
        </authorList>
    </citation>
    <scope>NUCLEOTIDE SEQUENCE</scope>
    <source>
        <strain evidence="1">Race5_Kim</strain>
    </source>
</reference>
<evidence type="ECO:0000313" key="1">
    <source>
        <dbReference type="EMBL" id="UJO11958.1"/>
    </source>
</evidence>
<accession>A0A9Q8L6X0</accession>
<dbReference type="KEGG" id="ffu:CLAFUR5_00625"/>
<sequence>MPEPLIASIGAMGILKKAFAVTGWSAFGATTGYYLWTRKNRIVDVPPSDYLFNHTLYARYNPNKAPVTQDLCLRKVPLSKIRPELLEKEGKLVEAFCAGIWGGPGFAYQRSYLEKKYRNDPETSSHLWDTKDLKNNTYEVGTKITDHFEVVSKTADSIIVRCGDSPRRQGVRDSDGLFEMLVDVNEDEGVAEFGLKSIFYKGTGEAAKPGEEPKGPMPPHIQWLHKQYDKIWMETALSNVTR</sequence>
<evidence type="ECO:0000313" key="2">
    <source>
        <dbReference type="Proteomes" id="UP000756132"/>
    </source>
</evidence>
<dbReference type="OrthoDB" id="4436466at2759"/>
<keyword evidence="2" id="KW-1185">Reference proteome</keyword>
<name>A0A9Q8L6X0_PASFU</name>
<organism evidence="1 2">
    <name type="scientific">Passalora fulva</name>
    <name type="common">Tomato leaf mold</name>
    <name type="synonym">Cladosporium fulvum</name>
    <dbReference type="NCBI Taxonomy" id="5499"/>
    <lineage>
        <taxon>Eukaryota</taxon>
        <taxon>Fungi</taxon>
        <taxon>Dikarya</taxon>
        <taxon>Ascomycota</taxon>
        <taxon>Pezizomycotina</taxon>
        <taxon>Dothideomycetes</taxon>
        <taxon>Dothideomycetidae</taxon>
        <taxon>Mycosphaerellales</taxon>
        <taxon>Mycosphaerellaceae</taxon>
        <taxon>Fulvia</taxon>
    </lineage>
</organism>
<dbReference type="RefSeq" id="XP_047756324.1">
    <property type="nucleotide sequence ID" value="XM_047899773.1"/>
</dbReference>
<reference evidence="1" key="2">
    <citation type="journal article" date="2022" name="Microb. Genom.">
        <title>A chromosome-scale genome assembly of the tomato pathogen Cladosporium fulvum reveals a compartmentalized genome architecture and the presence of a dispensable chromosome.</title>
        <authorList>
            <person name="Zaccaron A.Z."/>
            <person name="Chen L.H."/>
            <person name="Samaras A."/>
            <person name="Stergiopoulos I."/>
        </authorList>
    </citation>
    <scope>NUCLEOTIDE SEQUENCE</scope>
    <source>
        <strain evidence="1">Race5_Kim</strain>
    </source>
</reference>